<gene>
    <name evidence="2" type="ORF">SSA02_02150</name>
</gene>
<dbReference type="Proteomes" id="UP000321405">
    <property type="component" value="Unassembled WGS sequence"/>
</dbReference>
<evidence type="ECO:0000256" key="1">
    <source>
        <dbReference type="SAM" id="MobiDB-lite"/>
    </source>
</evidence>
<evidence type="ECO:0000313" key="3">
    <source>
        <dbReference type="Proteomes" id="UP000321405"/>
    </source>
</evidence>
<dbReference type="AlphaFoldDB" id="A0A511BLT1"/>
<protein>
    <submittedName>
        <fullName evidence="2">Uncharacterized protein</fullName>
    </submittedName>
</protein>
<organism evidence="2 3">
    <name type="scientific">Swaminathania salitolerans</name>
    <dbReference type="NCBI Taxonomy" id="182838"/>
    <lineage>
        <taxon>Bacteria</taxon>
        <taxon>Pseudomonadati</taxon>
        <taxon>Pseudomonadota</taxon>
        <taxon>Alphaproteobacteria</taxon>
        <taxon>Acetobacterales</taxon>
        <taxon>Acetobacteraceae</taxon>
        <taxon>Swaminathania</taxon>
    </lineage>
</organism>
<evidence type="ECO:0000313" key="2">
    <source>
        <dbReference type="EMBL" id="GEL01052.1"/>
    </source>
</evidence>
<name>A0A511BLT1_9PROT</name>
<keyword evidence="3" id="KW-1185">Reference proteome</keyword>
<dbReference type="EMBL" id="BJVC01000001">
    <property type="protein sequence ID" value="GEL01052.1"/>
    <property type="molecule type" value="Genomic_DNA"/>
</dbReference>
<dbReference type="RefSeq" id="WP_147092080.1">
    <property type="nucleotide sequence ID" value="NZ_BJVC01000001.1"/>
</dbReference>
<accession>A0A511BLT1</accession>
<feature type="region of interest" description="Disordered" evidence="1">
    <location>
        <begin position="80"/>
        <end position="110"/>
    </location>
</feature>
<comment type="caution">
    <text evidence="2">The sequence shown here is derived from an EMBL/GenBank/DDBJ whole genome shotgun (WGS) entry which is preliminary data.</text>
</comment>
<proteinExistence type="predicted"/>
<sequence>MDAPEWMRISGIALWRRARVMGRIDVLDRAGRITGKTMITGIVMQEKSVAAPKEIALSGLSDTETPVRQTGRVADTGRWLFLPRTSDPGPEADVPRDRRAGWATGRPCPDRLGERLSGNVFHAASTCRPT</sequence>
<reference evidence="2 3" key="1">
    <citation type="submission" date="2019-07" db="EMBL/GenBank/DDBJ databases">
        <title>Whole genome shotgun sequence of Swaminathania salitolerans NBRC 104436.</title>
        <authorList>
            <person name="Hosoyama A."/>
            <person name="Uohara A."/>
            <person name="Ohji S."/>
            <person name="Ichikawa N."/>
        </authorList>
    </citation>
    <scope>NUCLEOTIDE SEQUENCE [LARGE SCALE GENOMIC DNA]</scope>
    <source>
        <strain evidence="2 3">NBRC 104436</strain>
    </source>
</reference>